<evidence type="ECO:0000313" key="1">
    <source>
        <dbReference type="EMBL" id="GCB65905.1"/>
    </source>
</evidence>
<name>A0A401NYH8_SCYTO</name>
<dbReference type="STRING" id="75743.A0A401NYH8"/>
<reference evidence="1 2" key="1">
    <citation type="journal article" date="2018" name="Nat. Ecol. Evol.">
        <title>Shark genomes provide insights into elasmobranch evolution and the origin of vertebrates.</title>
        <authorList>
            <person name="Hara Y"/>
            <person name="Yamaguchi K"/>
            <person name="Onimaru K"/>
            <person name="Kadota M"/>
            <person name="Koyanagi M"/>
            <person name="Keeley SD"/>
            <person name="Tatsumi K"/>
            <person name="Tanaka K"/>
            <person name="Motone F"/>
            <person name="Kageyama Y"/>
            <person name="Nozu R"/>
            <person name="Adachi N"/>
            <person name="Nishimura O"/>
            <person name="Nakagawa R"/>
            <person name="Tanegashima C"/>
            <person name="Kiyatake I"/>
            <person name="Matsumoto R"/>
            <person name="Murakumo K"/>
            <person name="Nishida K"/>
            <person name="Terakita A"/>
            <person name="Kuratani S"/>
            <person name="Sato K"/>
            <person name="Hyodo S Kuraku.S."/>
        </authorList>
    </citation>
    <scope>NUCLEOTIDE SEQUENCE [LARGE SCALE GENOMIC DNA]</scope>
</reference>
<dbReference type="EMBL" id="BFAA01001470">
    <property type="protein sequence ID" value="GCB65905.1"/>
    <property type="molecule type" value="Genomic_DNA"/>
</dbReference>
<dbReference type="PANTHER" id="PTHR47620:SF1">
    <property type="entry name" value="GENE, 34066-RELATED"/>
    <property type="match status" value="1"/>
</dbReference>
<dbReference type="AlphaFoldDB" id="A0A401NYH8"/>
<accession>A0A401NYH8</accession>
<sequence>MGPSYPPCNAEFVENESGHNKLDSHQRTTMLKVQVFTFCLSISLVTLVHTIPLESKDAWKSLENPRNRELFFRTLQAYFSGRGFDVGKISKSLRVDNRRPFVSVARSPDHVASAFSDYEGQRDSFAAFLKG</sequence>
<dbReference type="PANTHER" id="PTHR47620">
    <property type="entry name" value="CHROMOSOME 2 OPEN READING FRAME 66"/>
    <property type="match status" value="1"/>
</dbReference>
<keyword evidence="2" id="KW-1185">Reference proteome</keyword>
<dbReference type="Pfam" id="PF15846">
    <property type="entry name" value="DUF4720"/>
    <property type="match status" value="1"/>
</dbReference>
<dbReference type="OrthoDB" id="9882381at2759"/>
<protein>
    <submittedName>
        <fullName evidence="1">Uncharacterized protein</fullName>
    </submittedName>
</protein>
<proteinExistence type="predicted"/>
<dbReference type="InterPro" id="IPR031699">
    <property type="entry name" value="DUF4720"/>
</dbReference>
<gene>
    <name evidence="1" type="ORF">scyTo_0004878</name>
</gene>
<dbReference type="Proteomes" id="UP000288216">
    <property type="component" value="Unassembled WGS sequence"/>
</dbReference>
<evidence type="ECO:0000313" key="2">
    <source>
        <dbReference type="Proteomes" id="UP000288216"/>
    </source>
</evidence>
<comment type="caution">
    <text evidence="1">The sequence shown here is derived from an EMBL/GenBank/DDBJ whole genome shotgun (WGS) entry which is preliminary data.</text>
</comment>
<organism evidence="1 2">
    <name type="scientific">Scyliorhinus torazame</name>
    <name type="common">Cloudy catshark</name>
    <name type="synonym">Catulus torazame</name>
    <dbReference type="NCBI Taxonomy" id="75743"/>
    <lineage>
        <taxon>Eukaryota</taxon>
        <taxon>Metazoa</taxon>
        <taxon>Chordata</taxon>
        <taxon>Craniata</taxon>
        <taxon>Vertebrata</taxon>
        <taxon>Chondrichthyes</taxon>
        <taxon>Elasmobranchii</taxon>
        <taxon>Galeomorphii</taxon>
        <taxon>Galeoidea</taxon>
        <taxon>Carcharhiniformes</taxon>
        <taxon>Scyliorhinidae</taxon>
        <taxon>Scyliorhinus</taxon>
    </lineage>
</organism>